<dbReference type="Pfam" id="PF09837">
    <property type="entry name" value="DUF2064"/>
    <property type="match status" value="1"/>
</dbReference>
<comment type="caution">
    <text evidence="1">The sequence shown here is derived from an EMBL/GenBank/DDBJ whole genome shotgun (WGS) entry which is preliminary data.</text>
</comment>
<dbReference type="AlphaFoldDB" id="A0ABD5W2R5"/>
<sequence length="238" mass="25345">MTTVAVLAELPDDVALDHESLSPTDATALYRASLLDICDTVQHGEADLLVNYPDSDRNSKTELQSLLDAELADPGSVRYEVQVGESYAGRVGNTLTHLLDAENEQTVGVVEPTAPLLRREHIGTIAMKLRRDDVVLGPTTDGGLYFAGFTEPVDFTDSYAPPAVETMTQQAVDAGLSVAYLPVLPRIDTPAGLTTTVSLVRARAGADKIVPPRTTACIEKLGLTVEDGDVVSTHSDNS</sequence>
<protein>
    <submittedName>
        <fullName evidence="1">DUF2064 domain-containing protein</fullName>
    </submittedName>
</protein>
<dbReference type="Proteomes" id="UP001596445">
    <property type="component" value="Unassembled WGS sequence"/>
</dbReference>
<dbReference type="PANTHER" id="PTHR36529:SF1">
    <property type="entry name" value="GLYCOSYLTRANSFERASE"/>
    <property type="match status" value="1"/>
</dbReference>
<dbReference type="PANTHER" id="PTHR36529">
    <property type="entry name" value="SLL1095 PROTEIN"/>
    <property type="match status" value="1"/>
</dbReference>
<dbReference type="EMBL" id="JBHSZI010000001">
    <property type="protein sequence ID" value="MFC7057894.1"/>
    <property type="molecule type" value="Genomic_DNA"/>
</dbReference>
<name>A0ABD5W2R5_9EURY</name>
<dbReference type="SUPFAM" id="SSF53448">
    <property type="entry name" value="Nucleotide-diphospho-sugar transferases"/>
    <property type="match status" value="1"/>
</dbReference>
<evidence type="ECO:0000313" key="1">
    <source>
        <dbReference type="EMBL" id="MFC7057894.1"/>
    </source>
</evidence>
<dbReference type="RefSeq" id="WP_267163696.1">
    <property type="nucleotide sequence ID" value="NZ_CP112972.1"/>
</dbReference>
<dbReference type="GeneID" id="76629835"/>
<accession>A0ABD5W2R5</accession>
<dbReference type="InterPro" id="IPR018641">
    <property type="entry name" value="Trfase_1_rSAM/seldom-assoc"/>
</dbReference>
<proteinExistence type="predicted"/>
<dbReference type="Gene3D" id="3.90.550.10">
    <property type="entry name" value="Spore Coat Polysaccharide Biosynthesis Protein SpsA, Chain A"/>
    <property type="match status" value="1"/>
</dbReference>
<gene>
    <name evidence="1" type="ORF">ACFQQG_06575</name>
</gene>
<organism evidence="1 2">
    <name type="scientific">Halovenus salina</name>
    <dbReference type="NCBI Taxonomy" id="1510225"/>
    <lineage>
        <taxon>Archaea</taxon>
        <taxon>Methanobacteriati</taxon>
        <taxon>Methanobacteriota</taxon>
        <taxon>Stenosarchaea group</taxon>
        <taxon>Halobacteria</taxon>
        <taxon>Halobacteriales</taxon>
        <taxon>Haloarculaceae</taxon>
        <taxon>Halovenus</taxon>
    </lineage>
</organism>
<reference evidence="1 2" key="1">
    <citation type="journal article" date="2019" name="Int. J. Syst. Evol. Microbiol.">
        <title>The Global Catalogue of Microorganisms (GCM) 10K type strain sequencing project: providing services to taxonomists for standard genome sequencing and annotation.</title>
        <authorList>
            <consortium name="The Broad Institute Genomics Platform"/>
            <consortium name="The Broad Institute Genome Sequencing Center for Infectious Disease"/>
            <person name="Wu L."/>
            <person name="Ma J."/>
        </authorList>
    </citation>
    <scope>NUCLEOTIDE SEQUENCE [LARGE SCALE GENOMIC DNA]</scope>
    <source>
        <strain evidence="1 2">JCM 30072</strain>
    </source>
</reference>
<keyword evidence="2" id="KW-1185">Reference proteome</keyword>
<dbReference type="InterPro" id="IPR029044">
    <property type="entry name" value="Nucleotide-diphossugar_trans"/>
</dbReference>
<evidence type="ECO:0000313" key="2">
    <source>
        <dbReference type="Proteomes" id="UP001596445"/>
    </source>
</evidence>